<feature type="compositionally biased region" description="Basic and acidic residues" evidence="13">
    <location>
        <begin position="7"/>
        <end position="25"/>
    </location>
</feature>
<dbReference type="PIRSF" id="PIRSF006816">
    <property type="entry name" value="Cyc3_hyd_g"/>
    <property type="match status" value="1"/>
</dbReference>
<keyword evidence="3 11" id="KW-0285">Flavoprotein</keyword>
<comment type="cofactor">
    <cofactor evidence="10">
        <name>[2Fe-2S] cluster</name>
        <dbReference type="ChEBI" id="CHEBI:190135"/>
    </cofactor>
</comment>
<evidence type="ECO:0000256" key="6">
    <source>
        <dbReference type="ARBA" id="ARBA00022827"/>
    </source>
</evidence>
<keyword evidence="5 12" id="KW-0479">Metal-binding</keyword>
<dbReference type="InterPro" id="IPR037117">
    <property type="entry name" value="Dihydroorotate_DH_ele_sf"/>
</dbReference>
<evidence type="ECO:0000256" key="2">
    <source>
        <dbReference type="ARBA" id="ARBA00022448"/>
    </source>
</evidence>
<keyword evidence="16" id="KW-1185">Reference proteome</keyword>
<name>A0A5B9W2I9_9BACT</name>
<dbReference type="EMBL" id="CP042997">
    <property type="protein sequence ID" value="QEH34796.1"/>
    <property type="molecule type" value="Genomic_DNA"/>
</dbReference>
<feature type="binding site" evidence="12">
    <location>
        <position position="278"/>
    </location>
    <ligand>
        <name>[2Fe-2S] cluster</name>
        <dbReference type="ChEBI" id="CHEBI:190135"/>
    </ligand>
</feature>
<feature type="binding site" evidence="11">
    <location>
        <begin position="114"/>
        <end position="115"/>
    </location>
    <ligand>
        <name>FAD</name>
        <dbReference type="ChEBI" id="CHEBI:57692"/>
    </ligand>
</feature>
<keyword evidence="4 12" id="KW-0001">2Fe-2S</keyword>
<comment type="cofactor">
    <cofactor evidence="12">
        <name>[2Fe-2S] cluster</name>
        <dbReference type="ChEBI" id="CHEBI:190135"/>
    </cofactor>
    <text evidence="12">Binds 1 [2Fe-2S] cluster per subunit.</text>
</comment>
<dbReference type="RefSeq" id="WP_148594668.1">
    <property type="nucleotide sequence ID" value="NZ_CP042997.1"/>
</dbReference>
<feature type="binding site" evidence="12">
    <location>
        <position position="273"/>
    </location>
    <ligand>
        <name>[2Fe-2S] cluster</name>
        <dbReference type="ChEBI" id="CHEBI:190135"/>
    </ligand>
</feature>
<feature type="binding site" evidence="12">
    <location>
        <position position="298"/>
    </location>
    <ligand>
        <name>[2Fe-2S] cluster</name>
        <dbReference type="ChEBI" id="CHEBI:190135"/>
    </ligand>
</feature>
<dbReference type="Gene3D" id="2.40.30.10">
    <property type="entry name" value="Translation factors"/>
    <property type="match status" value="1"/>
</dbReference>
<evidence type="ECO:0000256" key="8">
    <source>
        <dbReference type="ARBA" id="ARBA00023004"/>
    </source>
</evidence>
<evidence type="ECO:0000256" key="13">
    <source>
        <dbReference type="SAM" id="MobiDB-lite"/>
    </source>
</evidence>
<dbReference type="PROSITE" id="PS51384">
    <property type="entry name" value="FAD_FR"/>
    <property type="match status" value="1"/>
</dbReference>
<dbReference type="InterPro" id="IPR019480">
    <property type="entry name" value="Dihydroorotate_DH_Fe-S-bd"/>
</dbReference>
<evidence type="ECO:0000256" key="10">
    <source>
        <dbReference type="ARBA" id="ARBA00034078"/>
    </source>
</evidence>
<feature type="domain" description="FAD-binding FR-type" evidence="14">
    <location>
        <begin position="33"/>
        <end position="139"/>
    </location>
</feature>
<dbReference type="Gene3D" id="3.40.50.80">
    <property type="entry name" value="Nucleotide-binding domain of ferredoxin-NADP reductase (FNR) module"/>
    <property type="match status" value="1"/>
</dbReference>
<dbReference type="GO" id="GO:0051537">
    <property type="term" value="F:2 iron, 2 sulfur cluster binding"/>
    <property type="evidence" value="ECO:0007669"/>
    <property type="project" value="UniProtKB-KW"/>
</dbReference>
<keyword evidence="7" id="KW-0249">Electron transport</keyword>
<dbReference type="InterPro" id="IPR050353">
    <property type="entry name" value="PyrK_electron_transfer"/>
</dbReference>
<protein>
    <submittedName>
        <fullName evidence="15">Dihydroorotate dehydrogenase B (NAD(+)), electron transfer subunit</fullName>
    </submittedName>
</protein>
<dbReference type="Pfam" id="PF10418">
    <property type="entry name" value="DHODB_Fe-S_bind"/>
    <property type="match status" value="1"/>
</dbReference>
<evidence type="ECO:0000256" key="4">
    <source>
        <dbReference type="ARBA" id="ARBA00022714"/>
    </source>
</evidence>
<dbReference type="AlphaFoldDB" id="A0A5B9W2I9"/>
<evidence type="ECO:0000256" key="12">
    <source>
        <dbReference type="PIRSR" id="PIRSR006816-2"/>
    </source>
</evidence>
<evidence type="ECO:0000256" key="7">
    <source>
        <dbReference type="ARBA" id="ARBA00022982"/>
    </source>
</evidence>
<feature type="binding site" evidence="12">
    <location>
        <position position="281"/>
    </location>
    <ligand>
        <name>[2Fe-2S] cluster</name>
        <dbReference type="ChEBI" id="CHEBI:190135"/>
    </ligand>
</feature>
<keyword evidence="8 12" id="KW-0408">Iron</keyword>
<dbReference type="Proteomes" id="UP000324233">
    <property type="component" value="Chromosome"/>
</dbReference>
<keyword evidence="9 12" id="KW-0411">Iron-sulfur</keyword>
<dbReference type="InterPro" id="IPR017938">
    <property type="entry name" value="Riboflavin_synthase-like_b-brl"/>
</dbReference>
<evidence type="ECO:0000313" key="15">
    <source>
        <dbReference type="EMBL" id="QEH34796.1"/>
    </source>
</evidence>
<dbReference type="GO" id="GO:0006221">
    <property type="term" value="P:pyrimidine nucleotide biosynthetic process"/>
    <property type="evidence" value="ECO:0007669"/>
    <property type="project" value="InterPro"/>
</dbReference>
<dbReference type="InterPro" id="IPR039261">
    <property type="entry name" value="FNR_nucleotide-bd"/>
</dbReference>
<feature type="region of interest" description="Disordered" evidence="13">
    <location>
        <begin position="1"/>
        <end position="28"/>
    </location>
</feature>
<dbReference type="PANTHER" id="PTHR43513">
    <property type="entry name" value="DIHYDROOROTATE DEHYDROGENASE B (NAD(+)), ELECTRON TRANSFER SUBUNIT"/>
    <property type="match status" value="1"/>
</dbReference>
<dbReference type="PANTHER" id="PTHR43513:SF3">
    <property type="entry name" value="DIHYDROOROTATE DEHYDROGENASE B (NAD(+)), ELECTRON TRANSFER SUBUNIT-RELATED"/>
    <property type="match status" value="1"/>
</dbReference>
<dbReference type="GO" id="GO:0016491">
    <property type="term" value="F:oxidoreductase activity"/>
    <property type="evidence" value="ECO:0007669"/>
    <property type="project" value="InterPro"/>
</dbReference>
<dbReference type="InterPro" id="IPR017927">
    <property type="entry name" value="FAD-bd_FR_type"/>
</dbReference>
<dbReference type="Gene3D" id="2.10.240.10">
    <property type="entry name" value="Dihydroorotate dehydrogenase, electron transfer subunit"/>
    <property type="match status" value="1"/>
</dbReference>
<evidence type="ECO:0000256" key="1">
    <source>
        <dbReference type="ARBA" id="ARBA00006422"/>
    </source>
</evidence>
<dbReference type="GO" id="GO:0050660">
    <property type="term" value="F:flavin adenine dinucleotide binding"/>
    <property type="evidence" value="ECO:0007669"/>
    <property type="project" value="InterPro"/>
</dbReference>
<comment type="similarity">
    <text evidence="1">Belongs to the PyrK family.</text>
</comment>
<evidence type="ECO:0000256" key="11">
    <source>
        <dbReference type="PIRSR" id="PIRSR006816-1"/>
    </source>
</evidence>
<evidence type="ECO:0000256" key="5">
    <source>
        <dbReference type="ARBA" id="ARBA00022723"/>
    </source>
</evidence>
<dbReference type="KEGG" id="agv:OJF2_33390"/>
<sequence>MTATPESEPHRHEHPASGPSHDARDPAVAPASAAVWSASVLENVPIARDTYRLRLAAPGLAKFIRPGQFAMVRPGPEGASDPLLGRPFALYDVVLDGAGEPAAVDLVYLVVGRGTGALAGRRPGERLSVWGPLGNGFGAPPRGDVVFVAGGLGQTPFLALGRWWMGRMAYGGERIARPISAAPLMLYGVRSEPLLAGLDDFRSAGIAVEVATDDGSAGHHGYVTDLLAARLERGPLPARVIGCGPAPMLAALSRLTSKYEVPCEVSLENHMACGFGACFSCVAPIRQPNGSADLRRVCVEGPIFPADAVDWSGMHGQ</sequence>
<reference evidence="15 16" key="1">
    <citation type="submission" date="2019-08" db="EMBL/GenBank/DDBJ databases">
        <title>Deep-cultivation of Planctomycetes and their phenomic and genomic characterization uncovers novel biology.</title>
        <authorList>
            <person name="Wiegand S."/>
            <person name="Jogler M."/>
            <person name="Boedeker C."/>
            <person name="Pinto D."/>
            <person name="Vollmers J."/>
            <person name="Rivas-Marin E."/>
            <person name="Kohn T."/>
            <person name="Peeters S.H."/>
            <person name="Heuer A."/>
            <person name="Rast P."/>
            <person name="Oberbeckmann S."/>
            <person name="Bunk B."/>
            <person name="Jeske O."/>
            <person name="Meyerdierks A."/>
            <person name="Storesund J.E."/>
            <person name="Kallscheuer N."/>
            <person name="Luecker S."/>
            <person name="Lage O.M."/>
            <person name="Pohl T."/>
            <person name="Merkel B.J."/>
            <person name="Hornburger P."/>
            <person name="Mueller R.-W."/>
            <person name="Bruemmer F."/>
            <person name="Labrenz M."/>
            <person name="Spormann A.M."/>
            <person name="Op den Camp H."/>
            <person name="Overmann J."/>
            <person name="Amann R."/>
            <person name="Jetten M.S.M."/>
            <person name="Mascher T."/>
            <person name="Medema M.H."/>
            <person name="Devos D.P."/>
            <person name="Kaster A.-K."/>
            <person name="Ovreas L."/>
            <person name="Rohde M."/>
            <person name="Galperin M.Y."/>
            <person name="Jogler C."/>
        </authorList>
    </citation>
    <scope>NUCLEOTIDE SEQUENCE [LARGE SCALE GENOMIC DNA]</scope>
    <source>
        <strain evidence="15 16">OJF2</strain>
    </source>
</reference>
<evidence type="ECO:0000256" key="3">
    <source>
        <dbReference type="ARBA" id="ARBA00022630"/>
    </source>
</evidence>
<evidence type="ECO:0000259" key="14">
    <source>
        <dbReference type="PROSITE" id="PS51384"/>
    </source>
</evidence>
<dbReference type="SUPFAM" id="SSF63380">
    <property type="entry name" value="Riboflavin synthase domain-like"/>
    <property type="match status" value="1"/>
</dbReference>
<dbReference type="OrthoDB" id="9789468at2"/>
<keyword evidence="2" id="KW-0813">Transport</keyword>
<dbReference type="CDD" id="cd06218">
    <property type="entry name" value="DHOD_e_trans"/>
    <property type="match status" value="1"/>
</dbReference>
<gene>
    <name evidence="15" type="primary">pyrK_1</name>
    <name evidence="15" type="ORF">OJF2_33390</name>
</gene>
<organism evidence="15 16">
    <name type="scientific">Aquisphaera giovannonii</name>
    <dbReference type="NCBI Taxonomy" id="406548"/>
    <lineage>
        <taxon>Bacteria</taxon>
        <taxon>Pseudomonadati</taxon>
        <taxon>Planctomycetota</taxon>
        <taxon>Planctomycetia</taxon>
        <taxon>Isosphaerales</taxon>
        <taxon>Isosphaeraceae</taxon>
        <taxon>Aquisphaera</taxon>
    </lineage>
</organism>
<dbReference type="GO" id="GO:0046872">
    <property type="term" value="F:metal ion binding"/>
    <property type="evidence" value="ECO:0007669"/>
    <property type="project" value="UniProtKB-KW"/>
</dbReference>
<dbReference type="SUPFAM" id="SSF52343">
    <property type="entry name" value="Ferredoxin reductase-like, C-terminal NADP-linked domain"/>
    <property type="match status" value="1"/>
</dbReference>
<accession>A0A5B9W2I9</accession>
<comment type="cofactor">
    <cofactor evidence="11">
        <name>FAD</name>
        <dbReference type="ChEBI" id="CHEBI:57692"/>
    </cofactor>
    <text evidence="11">Binds 1 FAD per subunit.</text>
</comment>
<proteinExistence type="inferred from homology"/>
<evidence type="ECO:0000313" key="16">
    <source>
        <dbReference type="Proteomes" id="UP000324233"/>
    </source>
</evidence>
<dbReference type="InterPro" id="IPR012165">
    <property type="entry name" value="Cyt_c3_hydrogenase_gsu"/>
</dbReference>
<keyword evidence="6 11" id="KW-0274">FAD</keyword>
<evidence type="ECO:0000256" key="9">
    <source>
        <dbReference type="ARBA" id="ARBA00023014"/>
    </source>
</evidence>